<evidence type="ECO:0000313" key="2">
    <source>
        <dbReference type="Proteomes" id="UP000478052"/>
    </source>
</evidence>
<dbReference type="Proteomes" id="UP000478052">
    <property type="component" value="Unassembled WGS sequence"/>
</dbReference>
<reference evidence="1 2" key="1">
    <citation type="submission" date="2019-08" db="EMBL/GenBank/DDBJ databases">
        <title>Whole genome of Aphis craccivora.</title>
        <authorList>
            <person name="Voronova N.V."/>
            <person name="Shulinski R.S."/>
            <person name="Bandarenka Y.V."/>
            <person name="Zhorov D.G."/>
            <person name="Warner D."/>
        </authorList>
    </citation>
    <scope>NUCLEOTIDE SEQUENCE [LARGE SCALE GENOMIC DNA]</scope>
    <source>
        <strain evidence="1">180601</strain>
        <tissue evidence="1">Whole Body</tissue>
    </source>
</reference>
<proteinExistence type="predicted"/>
<sequence length="134" mass="15948">MIIIQSTVIHLDNTDFLNPLHKMNNQQRKDLKLRYYTTDIHKMAFVLPGFVIDALDDSSKNDFTCYDNTIRAYLIHRYNRYSGIVAGEKVLNYFNWVEKISQNNRKFQWSINDSKKITLTLIFGENFNFFELQP</sequence>
<feature type="non-terminal residue" evidence="1">
    <location>
        <position position="134"/>
    </location>
</feature>
<dbReference type="EMBL" id="VUJU01012953">
    <property type="protein sequence ID" value="KAF0706316.1"/>
    <property type="molecule type" value="Genomic_DNA"/>
</dbReference>
<protein>
    <submittedName>
        <fullName evidence="1">Spermidine synthase-like</fullName>
    </submittedName>
</protein>
<organism evidence="1 2">
    <name type="scientific">Aphis craccivora</name>
    <name type="common">Cowpea aphid</name>
    <dbReference type="NCBI Taxonomy" id="307492"/>
    <lineage>
        <taxon>Eukaryota</taxon>
        <taxon>Metazoa</taxon>
        <taxon>Ecdysozoa</taxon>
        <taxon>Arthropoda</taxon>
        <taxon>Hexapoda</taxon>
        <taxon>Insecta</taxon>
        <taxon>Pterygota</taxon>
        <taxon>Neoptera</taxon>
        <taxon>Paraneoptera</taxon>
        <taxon>Hemiptera</taxon>
        <taxon>Sternorrhyncha</taxon>
        <taxon>Aphidomorpha</taxon>
        <taxon>Aphidoidea</taxon>
        <taxon>Aphididae</taxon>
        <taxon>Aphidini</taxon>
        <taxon>Aphis</taxon>
        <taxon>Aphis</taxon>
    </lineage>
</organism>
<keyword evidence="2" id="KW-1185">Reference proteome</keyword>
<accession>A0A6G0VTR2</accession>
<name>A0A6G0VTR2_APHCR</name>
<gene>
    <name evidence="1" type="ORF">FWK35_00026105</name>
</gene>
<dbReference type="OrthoDB" id="38125at2759"/>
<comment type="caution">
    <text evidence="1">The sequence shown here is derived from an EMBL/GenBank/DDBJ whole genome shotgun (WGS) entry which is preliminary data.</text>
</comment>
<dbReference type="AlphaFoldDB" id="A0A6G0VTR2"/>
<evidence type="ECO:0000313" key="1">
    <source>
        <dbReference type="EMBL" id="KAF0706316.1"/>
    </source>
</evidence>